<dbReference type="RefSeq" id="WP_057738929.1">
    <property type="nucleotide sequence ID" value="NZ_AZDQ01000029.1"/>
</dbReference>
<sequence length="269" mass="31048">MTKTQELIAANNKLRKQLNTDNAKYYDKLLIYIRTSSLIYDDFEVENKLLEILQDIIDAQTNSQNAIDYFGQEPIAIADELITNFTKISWSKRYKFFGTLFAISVLWTLITQLSGQSKQLNLVPFLLNGLALIVFITGIFWFIHQTTYWKILDNKILNFLFMWLFMFLVIGIFVGIQFVTPTLFSIPVTDSLIVAVNSLILVLGLLMLTKKSWRTLTIAILPMITVITVSNVLKVLLGTEILTLTTILVVFSVIWFFGFFFYHLRKIEN</sequence>
<feature type="transmembrane region" description="Helical" evidence="1">
    <location>
        <begin position="216"/>
        <end position="235"/>
    </location>
</feature>
<feature type="transmembrane region" description="Helical" evidence="1">
    <location>
        <begin position="156"/>
        <end position="179"/>
    </location>
</feature>
<dbReference type="EMBL" id="CP018867">
    <property type="protein sequence ID" value="AUI72303.1"/>
    <property type="molecule type" value="Genomic_DNA"/>
</dbReference>
<evidence type="ECO:0000313" key="2">
    <source>
        <dbReference type="EMBL" id="AUI72303.1"/>
    </source>
</evidence>
<dbReference type="OrthoDB" id="1655249at2"/>
<gene>
    <name evidence="2" type="ORF">LA20249_08960</name>
</gene>
<feature type="transmembrane region" description="Helical" evidence="1">
    <location>
        <begin position="94"/>
        <end position="113"/>
    </location>
</feature>
<dbReference type="STRING" id="1423720.FC67_GL000756"/>
<feature type="transmembrane region" description="Helical" evidence="1">
    <location>
        <begin position="125"/>
        <end position="144"/>
    </location>
</feature>
<organism evidence="2 3">
    <name type="scientific">Companilactobacillus alimentarius DSM 20249</name>
    <dbReference type="NCBI Taxonomy" id="1423720"/>
    <lineage>
        <taxon>Bacteria</taxon>
        <taxon>Bacillati</taxon>
        <taxon>Bacillota</taxon>
        <taxon>Bacilli</taxon>
        <taxon>Lactobacillales</taxon>
        <taxon>Lactobacillaceae</taxon>
        <taxon>Companilactobacillus</taxon>
    </lineage>
</organism>
<keyword evidence="3" id="KW-1185">Reference proteome</keyword>
<evidence type="ECO:0000256" key="1">
    <source>
        <dbReference type="SAM" id="Phobius"/>
    </source>
</evidence>
<keyword evidence="1" id="KW-0812">Transmembrane</keyword>
<feature type="transmembrane region" description="Helical" evidence="1">
    <location>
        <begin position="191"/>
        <end position="209"/>
    </location>
</feature>
<accession>A0A2K9HPE5</accession>
<evidence type="ECO:0000313" key="3">
    <source>
        <dbReference type="Proteomes" id="UP000234653"/>
    </source>
</evidence>
<keyword evidence="1" id="KW-0472">Membrane</keyword>
<name>A0A2K9HPE5_9LACO</name>
<dbReference type="KEGG" id="lali:LA20249_08960"/>
<dbReference type="Proteomes" id="UP000234653">
    <property type="component" value="Chromosome"/>
</dbReference>
<dbReference type="SUPFAM" id="SSF158560">
    <property type="entry name" value="BH3980-like"/>
    <property type="match status" value="1"/>
</dbReference>
<reference evidence="2 3" key="1">
    <citation type="submission" date="2016-12" db="EMBL/GenBank/DDBJ databases">
        <title>The whole genome sequencing and assembly of Lactobacillus alimentarius DSM 20249T strain.</title>
        <authorList>
            <person name="Lee Y.-J."/>
            <person name="Yi H."/>
            <person name="Bahn Y.-S."/>
            <person name="Kim J.F."/>
            <person name="Lee D.-W."/>
        </authorList>
    </citation>
    <scope>NUCLEOTIDE SEQUENCE [LARGE SCALE GENOMIC DNA]</scope>
    <source>
        <strain evidence="2 3">DSM 20249</strain>
    </source>
</reference>
<evidence type="ECO:0008006" key="4">
    <source>
        <dbReference type="Google" id="ProtNLM"/>
    </source>
</evidence>
<proteinExistence type="predicted"/>
<keyword evidence="1" id="KW-1133">Transmembrane helix</keyword>
<feature type="transmembrane region" description="Helical" evidence="1">
    <location>
        <begin position="241"/>
        <end position="264"/>
    </location>
</feature>
<dbReference type="AlphaFoldDB" id="A0A2K9HPE5"/>
<protein>
    <recommendedName>
        <fullName evidence="4">DUF1129 domain-containing protein</fullName>
    </recommendedName>
</protein>